<dbReference type="EC" id="5.2.1.8" evidence="5"/>
<dbReference type="PROSITE" id="PS50072">
    <property type="entry name" value="CSA_PPIASE_2"/>
    <property type="match status" value="1"/>
</dbReference>
<sequence>MKAALNLIKLFFVFFFFSPLSYAANPIVEFETNQGNFKIELYPDKAPKTVSNFLYYVDNGFYKETVFHRVISNFMIQGGGFTRDMSEKKTQPPIANESNNGLINSAGTVAMARTNDPNSATAQFFINLIDNNFLNYTSPEPSAIGYCVFGKIIEGMNVVYKIGQLPTANSRGFSDVPIRPVIIINAKHIN</sequence>
<dbReference type="InterPro" id="IPR020892">
    <property type="entry name" value="Cyclophilin-type_PPIase_CS"/>
</dbReference>
<dbReference type="PRINTS" id="PR00153">
    <property type="entry name" value="CSAPPISMRASE"/>
</dbReference>
<keyword evidence="8" id="KW-1185">Reference proteome</keyword>
<evidence type="ECO:0000259" key="6">
    <source>
        <dbReference type="PROSITE" id="PS50072"/>
    </source>
</evidence>
<dbReference type="InterPro" id="IPR024936">
    <property type="entry name" value="Cyclophilin-type_PPIase"/>
</dbReference>
<feature type="chain" id="PRO_5041781266" description="Peptidyl-prolyl cis-trans isomerase" evidence="5">
    <location>
        <begin position="24"/>
        <end position="190"/>
    </location>
</feature>
<dbReference type="InterPro" id="IPR002130">
    <property type="entry name" value="Cyclophilin-type_PPIase_dom"/>
</dbReference>
<keyword evidence="4 5" id="KW-0413">Isomerase</keyword>
<dbReference type="GO" id="GO:0006457">
    <property type="term" value="P:protein folding"/>
    <property type="evidence" value="ECO:0007669"/>
    <property type="project" value="InterPro"/>
</dbReference>
<comment type="catalytic activity">
    <reaction evidence="5">
        <text>[protein]-peptidylproline (omega=180) = [protein]-peptidylproline (omega=0)</text>
        <dbReference type="Rhea" id="RHEA:16237"/>
        <dbReference type="Rhea" id="RHEA-COMP:10747"/>
        <dbReference type="Rhea" id="RHEA-COMP:10748"/>
        <dbReference type="ChEBI" id="CHEBI:83833"/>
        <dbReference type="ChEBI" id="CHEBI:83834"/>
        <dbReference type="EC" id="5.2.1.8"/>
    </reaction>
</comment>
<dbReference type="PANTHER" id="PTHR43246">
    <property type="entry name" value="PEPTIDYL-PROLYL CIS-TRANS ISOMERASE CYP38, CHLOROPLASTIC"/>
    <property type="match status" value="1"/>
</dbReference>
<dbReference type="Proteomes" id="UP000312102">
    <property type="component" value="Chromosome"/>
</dbReference>
<dbReference type="GO" id="GO:0003755">
    <property type="term" value="F:peptidyl-prolyl cis-trans isomerase activity"/>
    <property type="evidence" value="ECO:0007669"/>
    <property type="project" value="UniProtKB-UniRule"/>
</dbReference>
<dbReference type="EMBL" id="CP040986">
    <property type="protein sequence ID" value="QDD13847.1"/>
    <property type="molecule type" value="Genomic_DNA"/>
</dbReference>
<dbReference type="KEGG" id="mrk:FIT61_05320"/>
<comment type="function">
    <text evidence="1 5">PPIases accelerate the folding of proteins. It catalyzes the cis-trans isomerization of proline imidic peptide bonds in oligopeptides.</text>
</comment>
<dbReference type="InterPro" id="IPR029000">
    <property type="entry name" value="Cyclophilin-like_dom_sf"/>
</dbReference>
<comment type="similarity">
    <text evidence="2 5">Belongs to the cyclophilin-type PPIase family.</text>
</comment>
<protein>
    <recommendedName>
        <fullName evidence="5">Peptidyl-prolyl cis-trans isomerase</fullName>
        <shortName evidence="5">PPIase</shortName>
        <ecNumber evidence="5">5.2.1.8</ecNumber>
    </recommendedName>
</protein>
<evidence type="ECO:0000256" key="5">
    <source>
        <dbReference type="RuleBase" id="RU363019"/>
    </source>
</evidence>
<accession>A0AAE6KPM7</accession>
<name>A0AAE6KPM7_9PROT</name>
<evidence type="ECO:0000256" key="4">
    <source>
        <dbReference type="ARBA" id="ARBA00023235"/>
    </source>
</evidence>
<evidence type="ECO:0000256" key="1">
    <source>
        <dbReference type="ARBA" id="ARBA00002388"/>
    </source>
</evidence>
<gene>
    <name evidence="7" type="ORF">FIT61_05320</name>
</gene>
<evidence type="ECO:0000313" key="7">
    <source>
        <dbReference type="EMBL" id="QDD13847.1"/>
    </source>
</evidence>
<evidence type="ECO:0000256" key="3">
    <source>
        <dbReference type="ARBA" id="ARBA00023110"/>
    </source>
</evidence>
<dbReference type="Pfam" id="PF00160">
    <property type="entry name" value="Pro_isomerase"/>
    <property type="match status" value="1"/>
</dbReference>
<feature type="domain" description="PPIase cyclophilin-type" evidence="6">
    <location>
        <begin position="24"/>
        <end position="188"/>
    </location>
</feature>
<proteinExistence type="inferred from homology"/>
<feature type="signal peptide" evidence="5">
    <location>
        <begin position="1"/>
        <end position="23"/>
    </location>
</feature>
<dbReference type="InterPro" id="IPR044665">
    <property type="entry name" value="E_coli_cyclophilin_A-like"/>
</dbReference>
<dbReference type="SUPFAM" id="SSF50891">
    <property type="entry name" value="Cyclophilin-like"/>
    <property type="match status" value="1"/>
</dbReference>
<reference evidence="7 8" key="1">
    <citation type="journal article" date="2019" name="ISME J.">
        <title>Evolution in action: habitat transition from sediment to the pelagial leads to genome streamlining in Methylophilaceae.</title>
        <authorList>
            <person name="Salcher M."/>
            <person name="Schaefle D."/>
            <person name="Kaspar M."/>
            <person name="Neuenschwander S.M."/>
            <person name="Ghai R."/>
        </authorList>
    </citation>
    <scope>NUCLEOTIDE SEQUENCE [LARGE SCALE GENOMIC DNA]</scope>
    <source>
        <strain evidence="7 8">MMS-RI-1</strain>
    </source>
</reference>
<keyword evidence="5" id="KW-0732">Signal</keyword>
<organism evidence="7 8">
    <name type="scientific">Candidatus Methylopumilus rimovensis</name>
    <dbReference type="NCBI Taxonomy" id="2588535"/>
    <lineage>
        <taxon>Bacteria</taxon>
        <taxon>Pseudomonadati</taxon>
        <taxon>Pseudomonadota</taxon>
        <taxon>Betaproteobacteria</taxon>
        <taxon>Nitrosomonadales</taxon>
        <taxon>Methylophilaceae</taxon>
        <taxon>Candidatus Methylopumilus</taxon>
    </lineage>
</organism>
<dbReference type="AlphaFoldDB" id="A0AAE6KPM7"/>
<dbReference type="PIRSF" id="PIRSF001467">
    <property type="entry name" value="Peptidylpro_ismrse"/>
    <property type="match status" value="1"/>
</dbReference>
<keyword evidence="3 5" id="KW-0697">Rotamase</keyword>
<dbReference type="PROSITE" id="PS00170">
    <property type="entry name" value="CSA_PPIASE_1"/>
    <property type="match status" value="1"/>
</dbReference>
<dbReference type="Gene3D" id="2.40.100.10">
    <property type="entry name" value="Cyclophilin-like"/>
    <property type="match status" value="1"/>
</dbReference>
<dbReference type="CDD" id="cd01920">
    <property type="entry name" value="cyclophilin_EcCYP_like"/>
    <property type="match status" value="1"/>
</dbReference>
<evidence type="ECO:0000256" key="2">
    <source>
        <dbReference type="ARBA" id="ARBA00007365"/>
    </source>
</evidence>
<evidence type="ECO:0000313" key="8">
    <source>
        <dbReference type="Proteomes" id="UP000312102"/>
    </source>
</evidence>